<comment type="caution">
    <text evidence="1">The sequence shown here is derived from an EMBL/GenBank/DDBJ whole genome shotgun (WGS) entry which is preliminary data.</text>
</comment>
<organism evidence="1 2">
    <name type="scientific">Arabis nemorensis</name>
    <dbReference type="NCBI Taxonomy" id="586526"/>
    <lineage>
        <taxon>Eukaryota</taxon>
        <taxon>Viridiplantae</taxon>
        <taxon>Streptophyta</taxon>
        <taxon>Embryophyta</taxon>
        <taxon>Tracheophyta</taxon>
        <taxon>Spermatophyta</taxon>
        <taxon>Magnoliopsida</taxon>
        <taxon>eudicotyledons</taxon>
        <taxon>Gunneridae</taxon>
        <taxon>Pentapetalae</taxon>
        <taxon>rosids</taxon>
        <taxon>malvids</taxon>
        <taxon>Brassicales</taxon>
        <taxon>Brassicaceae</taxon>
        <taxon>Arabideae</taxon>
        <taxon>Arabis</taxon>
    </lineage>
</organism>
<dbReference type="PANTHER" id="PTHR33527">
    <property type="entry name" value="OS07G0274300 PROTEIN"/>
    <property type="match status" value="1"/>
</dbReference>
<keyword evidence="2" id="KW-1185">Reference proteome</keyword>
<evidence type="ECO:0000313" key="1">
    <source>
        <dbReference type="EMBL" id="VVB14043.1"/>
    </source>
</evidence>
<accession>A0A565CJZ1</accession>
<dbReference type="EMBL" id="CABITT030000008">
    <property type="protein sequence ID" value="VVB14043.1"/>
    <property type="molecule type" value="Genomic_DNA"/>
</dbReference>
<gene>
    <name evidence="1" type="ORF">ANE_LOCUS24487</name>
</gene>
<dbReference type="AlphaFoldDB" id="A0A565CJZ1"/>
<sequence>MALSTVEQLHTFYARERKIFSKLVLNFSKPAAESLLIVATWLWLEDFGYENIFSIIMAFTDPLILALANEAISCYQCLDFDELPKKFEEIPLTAEIMRKDISLLIIYKYRYTAITGIKNFLTTICSRIFSDILQQILPCSSPYTFVTRFRCPLIIPGFPHPTFGSINVMPDVVGGDNLSNNNLFLIPSGIWGWNANCIASEEDRTMFITFSRGFPVSKDEVNELFTSKFGENCVECVYMSEGNENVSYTYTNSNGQQKLFARLVLDSVTTVDRILEGTNLSKFHINLKHIWARKFLKRNPPT</sequence>
<evidence type="ECO:0000313" key="2">
    <source>
        <dbReference type="Proteomes" id="UP000489600"/>
    </source>
</evidence>
<protein>
    <submittedName>
        <fullName evidence="1">Uncharacterized protein</fullName>
    </submittedName>
</protein>
<dbReference type="Proteomes" id="UP000489600">
    <property type="component" value="Unassembled WGS sequence"/>
</dbReference>
<proteinExistence type="predicted"/>
<dbReference type="OrthoDB" id="1882251at2759"/>
<name>A0A565CJZ1_9BRAS</name>
<dbReference type="PANTHER" id="PTHR33527:SF18">
    <property type="entry name" value="F13O11.17 PROTEIN"/>
    <property type="match status" value="1"/>
</dbReference>
<reference evidence="1" key="1">
    <citation type="submission" date="2019-07" db="EMBL/GenBank/DDBJ databases">
        <authorList>
            <person name="Dittberner H."/>
        </authorList>
    </citation>
    <scope>NUCLEOTIDE SEQUENCE [LARGE SCALE GENOMIC DNA]</scope>
</reference>